<dbReference type="Pfam" id="PF18634">
    <property type="entry name" value="RXLR_WY"/>
    <property type="match status" value="1"/>
</dbReference>
<feature type="domain" description="RXLR phytopathogen effector protein WY-domain" evidence="1">
    <location>
        <begin position="10"/>
        <end position="59"/>
    </location>
</feature>
<dbReference type="Proteomes" id="UP001259832">
    <property type="component" value="Unassembled WGS sequence"/>
</dbReference>
<keyword evidence="3" id="KW-1185">Reference proteome</keyword>
<evidence type="ECO:0000313" key="3">
    <source>
        <dbReference type="Proteomes" id="UP001259832"/>
    </source>
</evidence>
<dbReference type="EMBL" id="JASMQC010000003">
    <property type="protein sequence ID" value="KAK1946646.1"/>
    <property type="molecule type" value="Genomic_DNA"/>
</dbReference>
<evidence type="ECO:0000259" key="1">
    <source>
        <dbReference type="Pfam" id="PF18634"/>
    </source>
</evidence>
<proteinExistence type="predicted"/>
<dbReference type="AlphaFoldDB" id="A0AAD9GXZ7"/>
<evidence type="ECO:0000313" key="2">
    <source>
        <dbReference type="EMBL" id="KAK1946646.1"/>
    </source>
</evidence>
<name>A0AAD9GXZ7_9STRA</name>
<dbReference type="InterPro" id="IPR040786">
    <property type="entry name" value="RXLR_WY"/>
</dbReference>
<organism evidence="2 3">
    <name type="scientific">Phytophthora citrophthora</name>
    <dbReference type="NCBI Taxonomy" id="4793"/>
    <lineage>
        <taxon>Eukaryota</taxon>
        <taxon>Sar</taxon>
        <taxon>Stramenopiles</taxon>
        <taxon>Oomycota</taxon>
        <taxon>Peronosporomycetes</taxon>
        <taxon>Peronosporales</taxon>
        <taxon>Peronosporaceae</taxon>
        <taxon>Phytophthora</taxon>
    </lineage>
</organism>
<protein>
    <recommendedName>
        <fullName evidence="1">RXLR phytopathogen effector protein WY-domain domain-containing protein</fullName>
    </recommendedName>
</protein>
<accession>A0AAD9GXZ7</accession>
<comment type="caution">
    <text evidence="2">The sequence shown here is derived from an EMBL/GenBank/DDBJ whole genome shotgun (WGS) entry which is preliminary data.</text>
</comment>
<sequence length="66" mass="7863">MVPWLEYVRMYRIKKGDHWASDRAVVEWLSKYMKTEEMTALFKSLEKNPKVMDMVENLQAALIKKG</sequence>
<gene>
    <name evidence="2" type="ORF">P3T76_002198</name>
</gene>
<reference evidence="2" key="1">
    <citation type="submission" date="2023-08" db="EMBL/GenBank/DDBJ databases">
        <title>Reference Genome Resource for the Citrus Pathogen Phytophthora citrophthora.</title>
        <authorList>
            <person name="Moller H."/>
            <person name="Coetzee B."/>
            <person name="Rose L.J."/>
            <person name="Van Niekerk J.M."/>
        </authorList>
    </citation>
    <scope>NUCLEOTIDE SEQUENCE</scope>
    <source>
        <strain evidence="2">STE-U-9442</strain>
    </source>
</reference>